<keyword evidence="5" id="KW-1185">Reference proteome</keyword>
<evidence type="ECO:0000259" key="3">
    <source>
        <dbReference type="Pfam" id="PF08190"/>
    </source>
</evidence>
<dbReference type="PANTHER" id="PTHR22997:SF11">
    <property type="entry name" value="PIH1 N-TERMINAL DOMAIN-CONTAINING PROTEIN"/>
    <property type="match status" value="1"/>
</dbReference>
<sequence length="420" mass="45961">MKGKNTSSENVQNEPTDEQLFALLEDLQRQGHNLDEISPDLSTLLKKVKKEKGQPAEDVPMVEITPEPSFVIKTQDTADNAKVFINVCASDKVPAPGNWKSGQVPDEVQKALENRAESGEEAESLRFPLSCGQLKADVDKKGDRCFSCDCILNADVLKQAAVFRPLKSFLIELSIGWVSHKTGKTLDPKYKLPKMKYKGDEIEKQNIRVERKPLVCEVMDLEEEPTFPLVTKKHPNPIVPPPGATSILLPSSTASTSLPSSSHTSSAQSPSAHPAVSSHPTQQQKPAGGGLITALTHTVEYLHRPVDEVLVTINIPQSSTSTALKSGSESEVVVEVSGKSVLVTIPGFKQLNVQLLFSVMAVDKNKESRSRAELDLPNSKLLIHLKYMPLKQYMEAMRCEKPLSFGHLGVNTSGLLELES</sequence>
<dbReference type="InterPro" id="IPR050734">
    <property type="entry name" value="PIH1/Kintoun_subfamily"/>
</dbReference>
<dbReference type="InterPro" id="IPR012981">
    <property type="entry name" value="PIH1_N"/>
</dbReference>
<evidence type="ECO:0000256" key="2">
    <source>
        <dbReference type="SAM" id="MobiDB-lite"/>
    </source>
</evidence>
<comment type="similarity">
    <text evidence="1">Belongs to the PIH1 family.</text>
</comment>
<name>A0A250WW35_9CHLO</name>
<proteinExistence type="inferred from homology"/>
<accession>A0A250WW35</accession>
<dbReference type="OrthoDB" id="5135119at2759"/>
<organism evidence="4 5">
    <name type="scientific">Chlamydomonas eustigma</name>
    <dbReference type="NCBI Taxonomy" id="1157962"/>
    <lineage>
        <taxon>Eukaryota</taxon>
        <taxon>Viridiplantae</taxon>
        <taxon>Chlorophyta</taxon>
        <taxon>core chlorophytes</taxon>
        <taxon>Chlorophyceae</taxon>
        <taxon>CS clade</taxon>
        <taxon>Chlamydomonadales</taxon>
        <taxon>Chlamydomonadaceae</taxon>
        <taxon>Chlamydomonas</taxon>
    </lineage>
</organism>
<dbReference type="GO" id="GO:0005737">
    <property type="term" value="C:cytoplasm"/>
    <property type="evidence" value="ECO:0007669"/>
    <property type="project" value="TreeGrafter"/>
</dbReference>
<comment type="caution">
    <text evidence="4">The sequence shown here is derived from an EMBL/GenBank/DDBJ whole genome shotgun (WGS) entry which is preliminary data.</text>
</comment>
<dbReference type="PANTHER" id="PTHR22997">
    <property type="entry name" value="PIH1 DOMAIN-CONTAINING PROTEIN 1"/>
    <property type="match status" value="1"/>
</dbReference>
<evidence type="ECO:0000256" key="1">
    <source>
        <dbReference type="ARBA" id="ARBA00008511"/>
    </source>
</evidence>
<dbReference type="STRING" id="1157962.A0A250WW35"/>
<feature type="domain" description="PIH1 N-terminal" evidence="3">
    <location>
        <begin position="57"/>
        <end position="213"/>
    </location>
</feature>
<dbReference type="AlphaFoldDB" id="A0A250WW35"/>
<feature type="compositionally biased region" description="Low complexity" evidence="2">
    <location>
        <begin position="244"/>
        <end position="281"/>
    </location>
</feature>
<protein>
    <recommendedName>
        <fullName evidence="3">PIH1 N-terminal domain-containing protein</fullName>
    </recommendedName>
</protein>
<evidence type="ECO:0000313" key="4">
    <source>
        <dbReference type="EMBL" id="GAX75054.1"/>
    </source>
</evidence>
<gene>
    <name evidence="4" type="ORF">CEUSTIGMA_g2498.t1</name>
</gene>
<dbReference type="Pfam" id="PF08190">
    <property type="entry name" value="PIH1"/>
    <property type="match status" value="1"/>
</dbReference>
<feature type="region of interest" description="Disordered" evidence="2">
    <location>
        <begin position="229"/>
        <end position="288"/>
    </location>
</feature>
<reference evidence="4 5" key="1">
    <citation type="submission" date="2017-08" db="EMBL/GenBank/DDBJ databases">
        <title>Acidophilic green algal genome provides insights into adaptation to an acidic environment.</title>
        <authorList>
            <person name="Hirooka S."/>
            <person name="Hirose Y."/>
            <person name="Kanesaki Y."/>
            <person name="Higuchi S."/>
            <person name="Fujiwara T."/>
            <person name="Onuma R."/>
            <person name="Era A."/>
            <person name="Ohbayashi R."/>
            <person name="Uzuka A."/>
            <person name="Nozaki H."/>
            <person name="Yoshikawa H."/>
            <person name="Miyagishima S.Y."/>
        </authorList>
    </citation>
    <scope>NUCLEOTIDE SEQUENCE [LARGE SCALE GENOMIC DNA]</scope>
    <source>
        <strain evidence="4 5">NIES-2499</strain>
    </source>
</reference>
<evidence type="ECO:0000313" key="5">
    <source>
        <dbReference type="Proteomes" id="UP000232323"/>
    </source>
</evidence>
<dbReference type="EMBL" id="BEGY01000010">
    <property type="protein sequence ID" value="GAX75054.1"/>
    <property type="molecule type" value="Genomic_DNA"/>
</dbReference>
<dbReference type="Proteomes" id="UP000232323">
    <property type="component" value="Unassembled WGS sequence"/>
</dbReference>